<dbReference type="AlphaFoldDB" id="A0A1F6CPV9"/>
<name>A0A1F6CPV9_9BACT</name>
<gene>
    <name evidence="2" type="ORF">A2704_01345</name>
</gene>
<evidence type="ECO:0000256" key="1">
    <source>
        <dbReference type="SAM" id="MobiDB-lite"/>
    </source>
</evidence>
<dbReference type="EMBL" id="MFKW01000038">
    <property type="protein sequence ID" value="OGG51147.1"/>
    <property type="molecule type" value="Genomic_DNA"/>
</dbReference>
<feature type="region of interest" description="Disordered" evidence="1">
    <location>
        <begin position="1"/>
        <end position="23"/>
    </location>
</feature>
<proteinExistence type="predicted"/>
<organism evidence="2 3">
    <name type="scientific">Candidatus Kaiserbacteria bacterium RIFCSPHIGHO2_01_FULL_54_36b</name>
    <dbReference type="NCBI Taxonomy" id="1798483"/>
    <lineage>
        <taxon>Bacteria</taxon>
        <taxon>Candidatus Kaiseribacteriota</taxon>
    </lineage>
</organism>
<sequence>MGWGAGWVPPYEAPTEAPAQQSVTKKYSYLDSRGYCAEVLKKARRLIGPADGTDFSAMLPPNPLPLGVSDAFDQNERAALAEISRTPANRLHELGILKDLPGKHRPEPIAPAWNTGD</sequence>
<evidence type="ECO:0000313" key="3">
    <source>
        <dbReference type="Proteomes" id="UP000176445"/>
    </source>
</evidence>
<reference evidence="2 3" key="1">
    <citation type="journal article" date="2016" name="Nat. Commun.">
        <title>Thousands of microbial genomes shed light on interconnected biogeochemical processes in an aquifer system.</title>
        <authorList>
            <person name="Anantharaman K."/>
            <person name="Brown C.T."/>
            <person name="Hug L.A."/>
            <person name="Sharon I."/>
            <person name="Castelle C.J."/>
            <person name="Probst A.J."/>
            <person name="Thomas B.C."/>
            <person name="Singh A."/>
            <person name="Wilkins M.J."/>
            <person name="Karaoz U."/>
            <person name="Brodie E.L."/>
            <person name="Williams K.H."/>
            <person name="Hubbard S.S."/>
            <person name="Banfield J.F."/>
        </authorList>
    </citation>
    <scope>NUCLEOTIDE SEQUENCE [LARGE SCALE GENOMIC DNA]</scope>
</reference>
<evidence type="ECO:0000313" key="2">
    <source>
        <dbReference type="EMBL" id="OGG51147.1"/>
    </source>
</evidence>
<dbReference type="Proteomes" id="UP000176445">
    <property type="component" value="Unassembled WGS sequence"/>
</dbReference>
<protein>
    <submittedName>
        <fullName evidence="2">Uncharacterized protein</fullName>
    </submittedName>
</protein>
<accession>A0A1F6CPV9</accession>
<comment type="caution">
    <text evidence="2">The sequence shown here is derived from an EMBL/GenBank/DDBJ whole genome shotgun (WGS) entry which is preliminary data.</text>
</comment>